<name>A0A0S7YCZ2_UNCT6</name>
<dbReference type="EMBL" id="LJNI01000067">
    <property type="protein sequence ID" value="KPJ72576.1"/>
    <property type="molecule type" value="Genomic_DNA"/>
</dbReference>
<evidence type="ECO:0000313" key="2">
    <source>
        <dbReference type="Proteomes" id="UP000051012"/>
    </source>
</evidence>
<sequence>MTLDAIIKLLNAKFLVGPRDSIIDIKFAKASDLMSDVLAFSEPCSVADTILVTGLTNKQVVRTCEIAGVCAIVFVRGKNPPADTIKLAQNSKIPILVTKLKMFEACGTLYSNGIKGASSKKGK</sequence>
<dbReference type="InterPro" id="IPR028979">
    <property type="entry name" value="Ser_kin/Pase_Hpr-like_N_sf"/>
</dbReference>
<dbReference type="SUPFAM" id="SSF75138">
    <property type="entry name" value="HprK N-terminal domain-like"/>
    <property type="match status" value="1"/>
</dbReference>
<evidence type="ECO:0000313" key="1">
    <source>
        <dbReference type="EMBL" id="KPJ72576.1"/>
    </source>
</evidence>
<comment type="caution">
    <text evidence="1">The sequence shown here is derived from an EMBL/GenBank/DDBJ whole genome shotgun (WGS) entry which is preliminary data.</text>
</comment>
<gene>
    <name evidence="1" type="ORF">AMJ52_05885</name>
</gene>
<evidence type="ECO:0008006" key="3">
    <source>
        <dbReference type="Google" id="ProtNLM"/>
    </source>
</evidence>
<reference evidence="1 2" key="1">
    <citation type="journal article" date="2015" name="Microbiome">
        <title>Genomic resolution of linkages in carbon, nitrogen, and sulfur cycling among widespread estuary sediment bacteria.</title>
        <authorList>
            <person name="Baker B.J."/>
            <person name="Lazar C.S."/>
            <person name="Teske A.P."/>
            <person name="Dick G.J."/>
        </authorList>
    </citation>
    <scope>NUCLEOTIDE SEQUENCE [LARGE SCALE GENOMIC DNA]</scope>
    <source>
        <strain evidence="1">DG_78</strain>
    </source>
</reference>
<protein>
    <recommendedName>
        <fullName evidence="3">DRTGG domain-containing protein</fullName>
    </recommendedName>
</protein>
<dbReference type="AlphaFoldDB" id="A0A0S7YCZ2"/>
<dbReference type="Proteomes" id="UP000051012">
    <property type="component" value="Unassembled WGS sequence"/>
</dbReference>
<accession>A0A0S7YCZ2</accession>
<dbReference type="Gene3D" id="3.40.1390.20">
    <property type="entry name" value="HprK N-terminal domain-like"/>
    <property type="match status" value="1"/>
</dbReference>
<organism evidence="1 2">
    <name type="scientific">candidate division TA06 bacterium DG_78</name>
    <dbReference type="NCBI Taxonomy" id="1703772"/>
    <lineage>
        <taxon>Bacteria</taxon>
        <taxon>Bacteria division TA06</taxon>
    </lineage>
</organism>
<proteinExistence type="predicted"/>